<dbReference type="EMBL" id="QUOV01000001">
    <property type="protein sequence ID" value="REL34807.1"/>
    <property type="molecule type" value="Genomic_DNA"/>
</dbReference>
<feature type="domain" description="CTLH" evidence="1">
    <location>
        <begin position="620"/>
        <end position="646"/>
    </location>
</feature>
<gene>
    <name evidence="2" type="ORF">DXX92_05230</name>
</gene>
<dbReference type="Pfam" id="PF20157">
    <property type="entry name" value="Maf_flag10_N"/>
    <property type="match status" value="1"/>
</dbReference>
<dbReference type="PANTHER" id="PTHR41786">
    <property type="entry name" value="MOTILITY ACCESSORY FACTOR MAF"/>
    <property type="match status" value="1"/>
</dbReference>
<dbReference type="Proteomes" id="UP000256999">
    <property type="component" value="Unassembled WGS sequence"/>
</dbReference>
<dbReference type="OrthoDB" id="7254531at2"/>
<accession>A0A3E0UE16</accession>
<organism evidence="2 3">
    <name type="scientific">Thalassotalea euphylliae</name>
    <dbReference type="NCBI Taxonomy" id="1655234"/>
    <lineage>
        <taxon>Bacteria</taxon>
        <taxon>Pseudomonadati</taxon>
        <taxon>Pseudomonadota</taxon>
        <taxon>Gammaproteobacteria</taxon>
        <taxon>Alteromonadales</taxon>
        <taxon>Colwelliaceae</taxon>
        <taxon>Thalassotalea</taxon>
    </lineage>
</organism>
<dbReference type="Pfam" id="PF01973">
    <property type="entry name" value="MptE-like"/>
    <property type="match status" value="1"/>
</dbReference>
<dbReference type="AlphaFoldDB" id="A0A3E0UE16"/>
<dbReference type="InterPro" id="IPR006595">
    <property type="entry name" value="CTLH_C"/>
</dbReference>
<reference evidence="2 3" key="1">
    <citation type="submission" date="2018-08" db="EMBL/GenBank/DDBJ databases">
        <title>Thalassotalea euphylliae genome.</title>
        <authorList>
            <person name="Summers S."/>
            <person name="Rice S.A."/>
            <person name="Freckelton M.L."/>
            <person name="Nedved B.T."/>
            <person name="Hadfield M.G."/>
        </authorList>
    </citation>
    <scope>NUCLEOTIDE SEQUENCE [LARGE SCALE GENOMIC DNA]</scope>
    <source>
        <strain evidence="2 3">H2</strain>
    </source>
</reference>
<proteinExistence type="predicted"/>
<evidence type="ECO:0000313" key="3">
    <source>
        <dbReference type="Proteomes" id="UP000256999"/>
    </source>
</evidence>
<dbReference type="InterPro" id="IPR045376">
    <property type="entry name" value="Maf_N"/>
</dbReference>
<comment type="caution">
    <text evidence="2">The sequence shown here is derived from an EMBL/GenBank/DDBJ whole genome shotgun (WGS) entry which is preliminary data.</text>
</comment>
<dbReference type="InterPro" id="IPR002826">
    <property type="entry name" value="MptE-like"/>
</dbReference>
<evidence type="ECO:0000313" key="2">
    <source>
        <dbReference type="EMBL" id="REL34807.1"/>
    </source>
</evidence>
<dbReference type="PROSITE" id="PS50897">
    <property type="entry name" value="CTLH"/>
    <property type="match status" value="1"/>
</dbReference>
<evidence type="ECO:0000259" key="1">
    <source>
        <dbReference type="PROSITE" id="PS50897"/>
    </source>
</evidence>
<sequence>MSENDESISILEKLAKLEVKANEIKQQLTRQSQDESTLQVIADRLSLVAHSDDMLWQQFQNNMAAFQQFDPNVYDFFKDYEPKRFVVDIVDGFPNILDIEENEYLYNYPAYLIARGQVDSYKDEPKSAGAAFEMNDDNEAGFIHSDTLNQILKVLVNRVEKNGDQVRKLSKLVNSLMVFGVGCGYHIELLSIEHDIKNLYVIEPELDVFYASLFITNWAQVLEKVERCDLKIHFSLGAEQESFFEEVRRQSDLYGHYNIAKTYGFIHYHAEKISALTTEFKQRYAEFIQGWGFFDDAMMATSHMLTSIKQGVPMVKKRSLNENPLSDYPVLVIGNGPSLDGLVEFIKAHQDKAIIVSCGTALSALYQYGIIPDIHCEQERTYPIAKQIEYYCPPEVLDNLILWGPSTLHPDVYAKFPLKVMGLKGAEPTAPLIMESSVSELFEVQPFINPTVANTASSMALAFGFNNIYLLGVDLGHKKGGSHHSAKSMYYTQDGDDLEMYDSNAVSDLELEGNFGGVFHTDSFFGGSRRTLEYLIAGYPEQNFYNLSDGALIKGAVPTPSDTVTFNAGVIENKKEQLCSIMANCSHAGEEPLFEELANDLDYDGYEAFCLALIDAIDNLERNSEAYLELLKQHFLMLIDDKVCLRNHHYQTLKGTVLHVQAMLARILFEAVDEQDALDDFALAAMYYKQFLKDSISYYKENALKPHYYDTKWLAPLEESAKPK</sequence>
<protein>
    <submittedName>
        <fullName evidence="2">DUF115 domain-containing protein</fullName>
    </submittedName>
</protein>
<dbReference type="Gene3D" id="3.90.1480.10">
    <property type="entry name" value="Alpha-2,3-sialyltransferase"/>
    <property type="match status" value="1"/>
</dbReference>
<dbReference type="PANTHER" id="PTHR41786:SF1">
    <property type="entry name" value="6-HYDROXYMETHYLPTERIN DIPHOSPHOKINASE MPTE-LIKE DOMAIN-CONTAINING PROTEIN"/>
    <property type="match status" value="1"/>
</dbReference>
<name>A0A3E0UE16_9GAMM</name>